<reference evidence="8" key="1">
    <citation type="submission" date="2024-05" db="EMBL/GenBank/DDBJ databases">
        <title>Herbiconiux sp. A18JL235.</title>
        <authorList>
            <person name="Zhang G."/>
        </authorList>
    </citation>
    <scope>NUCLEOTIDE SEQUENCE</scope>
    <source>
        <strain evidence="8">A18JL235</strain>
    </source>
</reference>
<dbReference type="GO" id="GO:0006145">
    <property type="term" value="P:purine nucleobase catabolic process"/>
    <property type="evidence" value="ECO:0007669"/>
    <property type="project" value="TreeGrafter"/>
</dbReference>
<dbReference type="InterPro" id="IPR032466">
    <property type="entry name" value="Metal_Hydrolase"/>
</dbReference>
<feature type="binding site" evidence="6">
    <location>
        <position position="64"/>
    </location>
    <ligand>
        <name>Zn(2+)</name>
        <dbReference type="ChEBI" id="CHEBI:29105"/>
        <label>1</label>
    </ligand>
</feature>
<dbReference type="RefSeq" id="WP_368499716.1">
    <property type="nucleotide sequence ID" value="NZ_CP162511.1"/>
</dbReference>
<dbReference type="EMBL" id="CP162511">
    <property type="protein sequence ID" value="XDI07345.1"/>
    <property type="molecule type" value="Genomic_DNA"/>
</dbReference>
<dbReference type="PROSITE" id="PS00483">
    <property type="entry name" value="DIHYDROOROTASE_2"/>
    <property type="match status" value="1"/>
</dbReference>
<feature type="binding site" evidence="6">
    <location>
        <position position="315"/>
    </location>
    <ligand>
        <name>substrate</name>
    </ligand>
</feature>
<accession>A0AB39BLD7</accession>
<dbReference type="GO" id="GO:0005737">
    <property type="term" value="C:cytoplasm"/>
    <property type="evidence" value="ECO:0007669"/>
    <property type="project" value="TreeGrafter"/>
</dbReference>
<sequence length="450" mass="47425">MNDSSISTLLRGATLPDGRVADVLLQGGRIVSTESGGRGDSAPAGTTVVDAEGLVALPGLVDLHTHLREPGYEQSETVLTGTRAAAAGGFTGVFAMANTLPVSDTAGVVEQVQALGVQAGYATVRPIGAVTVGLAGERLSEIGAMAQSRAAVRVFSDDGKCVHDSLLMRRALEYVKTFDGVIAQHAQDPRLTENAQMNEGALSSELGLKGWPAVAEESIIARDVLLAEHVGARLHICHLSTAGSVDVVRWAKARGIQVTAEATPHHLLLTEELIRSYDARYKVNPPLRRDEDVRALREGVADGTIDIIATDHAPHPRETKECEWDAAAFGMVGLESALPVVQTALVDTGLLDWADVARVLSNAPARIGRLADHSHSFEDGAPANVVLVDPAASSEFTLDRLHGKSTNTPYEGVTLSGSVRWTFHYGFPTLRDGVLAPVDEAAAWAAGVTA</sequence>
<feature type="binding site" evidence="6">
    <location>
        <begin position="329"/>
        <end position="330"/>
    </location>
    <ligand>
        <name>substrate</name>
    </ligand>
</feature>
<dbReference type="EC" id="3.5.2.3" evidence="6"/>
<dbReference type="GO" id="GO:0044205">
    <property type="term" value="P:'de novo' UMP biosynthetic process"/>
    <property type="evidence" value="ECO:0007669"/>
    <property type="project" value="UniProtKB-UniRule"/>
</dbReference>
<feature type="active site" evidence="6">
    <location>
        <position position="311"/>
    </location>
</feature>
<dbReference type="GO" id="GO:0004038">
    <property type="term" value="F:allantoinase activity"/>
    <property type="evidence" value="ECO:0007669"/>
    <property type="project" value="TreeGrafter"/>
</dbReference>
<evidence type="ECO:0000259" key="7">
    <source>
        <dbReference type="Pfam" id="PF12890"/>
    </source>
</evidence>
<evidence type="ECO:0000256" key="4">
    <source>
        <dbReference type="ARBA" id="ARBA00022801"/>
    </source>
</evidence>
<evidence type="ECO:0000256" key="2">
    <source>
        <dbReference type="ARBA" id="ARBA00010286"/>
    </source>
</evidence>
<keyword evidence="3 6" id="KW-0479">Metal-binding</keyword>
<proteinExistence type="inferred from homology"/>
<evidence type="ECO:0000256" key="6">
    <source>
        <dbReference type="HAMAP-Rule" id="MF_00220"/>
    </source>
</evidence>
<dbReference type="SUPFAM" id="SSF51556">
    <property type="entry name" value="Metallo-dependent hydrolases"/>
    <property type="match status" value="1"/>
</dbReference>
<comment type="cofactor">
    <cofactor evidence="6">
        <name>Zn(2+)</name>
        <dbReference type="ChEBI" id="CHEBI:29105"/>
    </cofactor>
    <text evidence="6">Binds 2 Zn(2+) ions per subunit.</text>
</comment>
<dbReference type="SUPFAM" id="SSF51338">
    <property type="entry name" value="Composite domain of metallo-dependent hydrolases"/>
    <property type="match status" value="1"/>
</dbReference>
<keyword evidence="4 6" id="KW-0378">Hydrolase</keyword>
<dbReference type="InterPro" id="IPR002195">
    <property type="entry name" value="Dihydroorotase_CS"/>
</dbReference>
<dbReference type="Gene3D" id="2.30.40.10">
    <property type="entry name" value="Urease, subunit C, domain 1"/>
    <property type="match status" value="1"/>
</dbReference>
<feature type="binding site" evidence="6">
    <location>
        <position position="158"/>
    </location>
    <ligand>
        <name>Zn(2+)</name>
        <dbReference type="ChEBI" id="CHEBI:29105"/>
        <label>1</label>
    </ligand>
</feature>
<feature type="binding site" evidence="6">
    <location>
        <begin position="66"/>
        <end position="68"/>
    </location>
    <ligand>
        <name>substrate</name>
    </ligand>
</feature>
<organism evidence="8">
    <name type="scientific">Herbiconiux sp. A18JL235</name>
    <dbReference type="NCBI Taxonomy" id="3152363"/>
    <lineage>
        <taxon>Bacteria</taxon>
        <taxon>Bacillati</taxon>
        <taxon>Actinomycetota</taxon>
        <taxon>Actinomycetes</taxon>
        <taxon>Micrococcales</taxon>
        <taxon>Microbacteriaceae</taxon>
        <taxon>Herbiconiux</taxon>
    </lineage>
</organism>
<feature type="binding site" evidence="6">
    <location>
        <position position="284"/>
    </location>
    <ligand>
        <name>substrate</name>
    </ligand>
</feature>
<comment type="pathway">
    <text evidence="6">Pyrimidine metabolism; UMP biosynthesis via de novo pathway; (S)-dihydroorotate from bicarbonate: step 3/3.</text>
</comment>
<evidence type="ECO:0000313" key="8">
    <source>
        <dbReference type="EMBL" id="XDI07345.1"/>
    </source>
</evidence>
<evidence type="ECO:0000256" key="5">
    <source>
        <dbReference type="ARBA" id="ARBA00022975"/>
    </source>
</evidence>
<dbReference type="GO" id="GO:0004151">
    <property type="term" value="F:dihydroorotase activity"/>
    <property type="evidence" value="ECO:0007669"/>
    <property type="project" value="UniProtKB-UniRule"/>
</dbReference>
<dbReference type="NCBIfam" id="TIGR00857">
    <property type="entry name" value="pyrC_multi"/>
    <property type="match status" value="1"/>
</dbReference>
<comment type="similarity">
    <text evidence="2 6">Belongs to the metallo-dependent hydrolases superfamily. DHOase family. Class I DHOase subfamily.</text>
</comment>
<dbReference type="AlphaFoldDB" id="A0AB39BLD7"/>
<dbReference type="InterPro" id="IPR011059">
    <property type="entry name" value="Metal-dep_hydrolase_composite"/>
</dbReference>
<dbReference type="Pfam" id="PF12890">
    <property type="entry name" value="DHOase"/>
    <property type="match status" value="1"/>
</dbReference>
<feature type="binding site" evidence="6">
    <location>
        <position position="185"/>
    </location>
    <ligand>
        <name>Zn(2+)</name>
        <dbReference type="ChEBI" id="CHEBI:29105"/>
        <label>2</label>
    </ligand>
</feature>
<gene>
    <name evidence="6" type="primary">pyrC</name>
    <name evidence="8" type="ORF">ABFY20_09680</name>
</gene>
<comment type="catalytic activity">
    <reaction evidence="6">
        <text>(S)-dihydroorotate + H2O = N-carbamoyl-L-aspartate + H(+)</text>
        <dbReference type="Rhea" id="RHEA:24296"/>
        <dbReference type="ChEBI" id="CHEBI:15377"/>
        <dbReference type="ChEBI" id="CHEBI:15378"/>
        <dbReference type="ChEBI" id="CHEBI:30864"/>
        <dbReference type="ChEBI" id="CHEBI:32814"/>
        <dbReference type="EC" id="3.5.2.3"/>
    </reaction>
</comment>
<dbReference type="PANTHER" id="PTHR43668:SF2">
    <property type="entry name" value="ALLANTOINASE"/>
    <property type="match status" value="1"/>
</dbReference>
<feature type="domain" description="Dihydroorotase catalytic" evidence="7">
    <location>
        <begin position="55"/>
        <end position="241"/>
    </location>
</feature>
<dbReference type="CDD" id="cd01317">
    <property type="entry name" value="DHOase_IIa"/>
    <property type="match status" value="1"/>
</dbReference>
<feature type="binding site" evidence="6">
    <location>
        <position position="66"/>
    </location>
    <ligand>
        <name>Zn(2+)</name>
        <dbReference type="ChEBI" id="CHEBI:29105"/>
        <label>1</label>
    </ligand>
</feature>
<comment type="function">
    <text evidence="1 6">Catalyzes the reversible cyclization of carbamoyl aspartate to dihydroorotate.</text>
</comment>
<keyword evidence="5 6" id="KW-0665">Pyrimidine biosynthesis</keyword>
<dbReference type="InterPro" id="IPR024403">
    <property type="entry name" value="DHOase_cat"/>
</dbReference>
<dbReference type="Gene3D" id="3.20.20.140">
    <property type="entry name" value="Metal-dependent hydrolases"/>
    <property type="match status" value="1"/>
</dbReference>
<evidence type="ECO:0000256" key="1">
    <source>
        <dbReference type="ARBA" id="ARBA00002368"/>
    </source>
</evidence>
<evidence type="ECO:0000256" key="3">
    <source>
        <dbReference type="ARBA" id="ARBA00022723"/>
    </source>
</evidence>
<protein>
    <recommendedName>
        <fullName evidence="6">Dihydroorotase</fullName>
        <shortName evidence="6">DHOase</shortName>
        <ecNumber evidence="6">3.5.2.3</ecNumber>
    </recommendedName>
</protein>
<dbReference type="InterPro" id="IPR004722">
    <property type="entry name" value="DHOase"/>
</dbReference>
<dbReference type="HAMAP" id="MF_00220_B">
    <property type="entry name" value="PyrC_classI_B"/>
    <property type="match status" value="1"/>
</dbReference>
<feature type="binding site" evidence="6">
    <location>
        <position position="311"/>
    </location>
    <ligand>
        <name>Zn(2+)</name>
        <dbReference type="ChEBI" id="CHEBI:29105"/>
        <label>1</label>
    </ligand>
</feature>
<dbReference type="InterPro" id="IPR050138">
    <property type="entry name" value="DHOase/Allantoinase_Hydrolase"/>
</dbReference>
<feature type="binding site" evidence="6">
    <location>
        <position position="158"/>
    </location>
    <ligand>
        <name>Zn(2+)</name>
        <dbReference type="ChEBI" id="CHEBI:29105"/>
        <label>2</label>
    </ligand>
</feature>
<name>A0AB39BLD7_9MICO</name>
<dbReference type="PANTHER" id="PTHR43668">
    <property type="entry name" value="ALLANTOINASE"/>
    <property type="match status" value="1"/>
</dbReference>
<feature type="binding site" evidence="6">
    <location>
        <position position="98"/>
    </location>
    <ligand>
        <name>substrate</name>
    </ligand>
</feature>
<dbReference type="GO" id="GO:0008270">
    <property type="term" value="F:zinc ion binding"/>
    <property type="evidence" value="ECO:0007669"/>
    <property type="project" value="UniProtKB-UniRule"/>
</dbReference>
<feature type="binding site" evidence="6">
    <location>
        <position position="238"/>
    </location>
    <ligand>
        <name>Zn(2+)</name>
        <dbReference type="ChEBI" id="CHEBI:29105"/>
        <label>2</label>
    </ligand>
</feature>
<dbReference type="NCBIfam" id="NF006836">
    <property type="entry name" value="PRK09357.1-1"/>
    <property type="match status" value="1"/>
</dbReference>
<keyword evidence="6" id="KW-0862">Zinc</keyword>